<dbReference type="Proteomes" id="UP000612956">
    <property type="component" value="Unassembled WGS sequence"/>
</dbReference>
<dbReference type="AlphaFoldDB" id="A0A917QJH1"/>
<accession>A0A917QJH1</accession>
<gene>
    <name evidence="1" type="ORF">GCM10011591_26640</name>
</gene>
<dbReference type="RefSeq" id="WP_229683929.1">
    <property type="nucleotide sequence ID" value="NZ_BMMW01000002.1"/>
</dbReference>
<name>A0A917QJH1_9NOCA</name>
<evidence type="ECO:0000313" key="1">
    <source>
        <dbReference type="EMBL" id="GGK53471.1"/>
    </source>
</evidence>
<organism evidence="1 2">
    <name type="scientific">Nocardia camponoti</name>
    <dbReference type="NCBI Taxonomy" id="1616106"/>
    <lineage>
        <taxon>Bacteria</taxon>
        <taxon>Bacillati</taxon>
        <taxon>Actinomycetota</taxon>
        <taxon>Actinomycetes</taxon>
        <taxon>Mycobacteriales</taxon>
        <taxon>Nocardiaceae</taxon>
        <taxon>Nocardia</taxon>
    </lineage>
</organism>
<keyword evidence="2" id="KW-1185">Reference proteome</keyword>
<dbReference type="EMBL" id="BMMW01000002">
    <property type="protein sequence ID" value="GGK53471.1"/>
    <property type="molecule type" value="Genomic_DNA"/>
</dbReference>
<evidence type="ECO:0000313" key="2">
    <source>
        <dbReference type="Proteomes" id="UP000612956"/>
    </source>
</evidence>
<comment type="caution">
    <text evidence="1">The sequence shown here is derived from an EMBL/GenBank/DDBJ whole genome shotgun (WGS) entry which is preliminary data.</text>
</comment>
<sequence>MSEVRLRHETSGLVALVVDGSPVVGDGFPALDTLVLEVFGGYLSWSLLGGQRFPSAVLDDVEAAQDWLWAVYGESVAIRVFDSEAGELEVEPVVPGLVDTLRRLAYAHWASRWWPASLLDGIGALSGSLLADEIAGLVEEAEVAVAGSDAVVTVPELTSVRSDYALAAGGTGADGLVLARGVTGWDWRRCPPGILDASEQAVSWELSRLDGVSTVTVRAVCAPDCALDVPEYLHPHVRVELGDASRTVALSRFGDQWLGAVVFDSTSSAPEVTVYVPGVGPSVVTPDEVATRELLRAYARERLASSSADLLVAEVAARDAEDDY</sequence>
<protein>
    <submittedName>
        <fullName evidence="1">Uncharacterized protein</fullName>
    </submittedName>
</protein>
<proteinExistence type="predicted"/>
<reference evidence="1" key="2">
    <citation type="submission" date="2020-09" db="EMBL/GenBank/DDBJ databases">
        <authorList>
            <person name="Sun Q."/>
            <person name="Zhou Y."/>
        </authorList>
    </citation>
    <scope>NUCLEOTIDE SEQUENCE</scope>
    <source>
        <strain evidence="1">CGMCC 4.7278</strain>
    </source>
</reference>
<reference evidence="1" key="1">
    <citation type="journal article" date="2014" name="Int. J. Syst. Evol. Microbiol.">
        <title>Complete genome sequence of Corynebacterium casei LMG S-19264T (=DSM 44701T), isolated from a smear-ripened cheese.</title>
        <authorList>
            <consortium name="US DOE Joint Genome Institute (JGI-PGF)"/>
            <person name="Walter F."/>
            <person name="Albersmeier A."/>
            <person name="Kalinowski J."/>
            <person name="Ruckert C."/>
        </authorList>
    </citation>
    <scope>NUCLEOTIDE SEQUENCE</scope>
    <source>
        <strain evidence="1">CGMCC 4.7278</strain>
    </source>
</reference>